<protein>
    <submittedName>
        <fullName evidence="2">DNA-binding protein</fullName>
    </submittedName>
</protein>
<gene>
    <name evidence="2" type="ORF">A4V02_01205</name>
</gene>
<dbReference type="Proteomes" id="UP000186351">
    <property type="component" value="Chromosome"/>
</dbReference>
<keyword evidence="3" id="KW-1185">Reference proteome</keyword>
<dbReference type="RefSeq" id="WP_068959888.1">
    <property type="nucleotide sequence ID" value="NZ_CAJTAP010000053.1"/>
</dbReference>
<feature type="domain" description="Helix-turn-helix" evidence="1">
    <location>
        <begin position="59"/>
        <end position="100"/>
    </location>
</feature>
<name>A0A1B1S6R7_9BACT</name>
<dbReference type="GO" id="GO:0003677">
    <property type="term" value="F:DNA binding"/>
    <property type="evidence" value="ECO:0007669"/>
    <property type="project" value="UniProtKB-KW"/>
</dbReference>
<organism evidence="2 3">
    <name type="scientific">Muribaculum intestinale</name>
    <dbReference type="NCBI Taxonomy" id="1796646"/>
    <lineage>
        <taxon>Bacteria</taxon>
        <taxon>Pseudomonadati</taxon>
        <taxon>Bacteroidota</taxon>
        <taxon>Bacteroidia</taxon>
        <taxon>Bacteroidales</taxon>
        <taxon>Muribaculaceae</taxon>
        <taxon>Muribaculum</taxon>
    </lineage>
</organism>
<dbReference type="GeneID" id="65535453"/>
<accession>A0A1B1S6R7</accession>
<keyword evidence="2" id="KW-0238">DNA-binding</keyword>
<dbReference type="InterPro" id="IPR009061">
    <property type="entry name" value="DNA-bd_dom_put_sf"/>
</dbReference>
<dbReference type="SUPFAM" id="SSF46955">
    <property type="entry name" value="Putative DNA-binding domain"/>
    <property type="match status" value="1"/>
</dbReference>
<reference evidence="3" key="1">
    <citation type="submission" date="2016-04" db="EMBL/GenBank/DDBJ databases">
        <title>Complete Genome Sequences of Twelve Strains of a Stable Defined Moderately Diverse Mouse Microbiota 2 (sDMDMm2).</title>
        <authorList>
            <person name="Uchimura Y."/>
            <person name="Wyss M."/>
            <person name="Brugiroux S."/>
            <person name="Limenitakis J.P."/>
            <person name="Stecher B."/>
            <person name="McCoy K.D."/>
            <person name="Macpherson A.J."/>
        </authorList>
    </citation>
    <scope>NUCLEOTIDE SEQUENCE [LARGE SCALE GENOMIC DNA]</scope>
    <source>
        <strain evidence="3">YL27</strain>
    </source>
</reference>
<evidence type="ECO:0000313" key="2">
    <source>
        <dbReference type="EMBL" id="ANU62492.1"/>
    </source>
</evidence>
<dbReference type="KEGG" id="pary:A4V02_01205"/>
<dbReference type="EMBL" id="CP015402">
    <property type="protein sequence ID" value="ANU62492.1"/>
    <property type="molecule type" value="Genomic_DNA"/>
</dbReference>
<dbReference type="Pfam" id="PF12728">
    <property type="entry name" value="HTH_17"/>
    <property type="match status" value="1"/>
</dbReference>
<accession>A0A1Z2XF15</accession>
<evidence type="ECO:0000313" key="3">
    <source>
        <dbReference type="Proteomes" id="UP000186351"/>
    </source>
</evidence>
<evidence type="ECO:0000259" key="1">
    <source>
        <dbReference type="Pfam" id="PF12728"/>
    </source>
</evidence>
<dbReference type="OrthoDB" id="1095772at2"/>
<proteinExistence type="predicted"/>
<dbReference type="AlphaFoldDB" id="A0A1B1S6R7"/>
<sequence>MKLNLFDLLQASALDPDSPNILLNVHLSDLHQLVVDTIEATRERLLPLYMEAEQDRSITKKEVAERLGVCETTVYNMTKDGRLHPFKVNGSTRYSLREVNSIINPSNDD</sequence>
<dbReference type="InterPro" id="IPR041657">
    <property type="entry name" value="HTH_17"/>
</dbReference>